<comment type="caution">
    <text evidence="1">The sequence shown here is derived from an EMBL/GenBank/DDBJ whole genome shotgun (WGS) entry which is preliminary data.</text>
</comment>
<organism evidence="1 2">
    <name type="scientific">Araneus ventricosus</name>
    <name type="common">Orbweaver spider</name>
    <name type="synonym">Epeira ventricosa</name>
    <dbReference type="NCBI Taxonomy" id="182803"/>
    <lineage>
        <taxon>Eukaryota</taxon>
        <taxon>Metazoa</taxon>
        <taxon>Ecdysozoa</taxon>
        <taxon>Arthropoda</taxon>
        <taxon>Chelicerata</taxon>
        <taxon>Arachnida</taxon>
        <taxon>Araneae</taxon>
        <taxon>Araneomorphae</taxon>
        <taxon>Entelegynae</taxon>
        <taxon>Araneoidea</taxon>
        <taxon>Araneidae</taxon>
        <taxon>Araneus</taxon>
    </lineage>
</organism>
<accession>A0A4Y2DK29</accession>
<evidence type="ECO:0000313" key="2">
    <source>
        <dbReference type="Proteomes" id="UP000499080"/>
    </source>
</evidence>
<sequence length="84" mass="9534">MAGRIDTPAKCELSSFIFFRQAEGLYGENYQYSCFLQDFTRLRRVILTSGDVLIHDNASPHSAVVTQQLLNQFKCDVSARLSDE</sequence>
<evidence type="ECO:0000313" key="1">
    <source>
        <dbReference type="EMBL" id="GBM17180.1"/>
    </source>
</evidence>
<reference evidence="1 2" key="1">
    <citation type="journal article" date="2019" name="Sci. Rep.">
        <title>Orb-weaving spider Araneus ventricosus genome elucidates the spidroin gene catalogue.</title>
        <authorList>
            <person name="Kono N."/>
            <person name="Nakamura H."/>
            <person name="Ohtoshi R."/>
            <person name="Moran D.A.P."/>
            <person name="Shinohara A."/>
            <person name="Yoshida Y."/>
            <person name="Fujiwara M."/>
            <person name="Mori M."/>
            <person name="Tomita M."/>
            <person name="Arakawa K."/>
        </authorList>
    </citation>
    <scope>NUCLEOTIDE SEQUENCE [LARGE SCALE GENOMIC DNA]</scope>
</reference>
<gene>
    <name evidence="1" type="ORF">AVEN_153288_1</name>
</gene>
<proteinExistence type="predicted"/>
<name>A0A4Y2DK29_ARAVE</name>
<dbReference type="Proteomes" id="UP000499080">
    <property type="component" value="Unassembled WGS sequence"/>
</dbReference>
<evidence type="ECO:0008006" key="3">
    <source>
        <dbReference type="Google" id="ProtNLM"/>
    </source>
</evidence>
<dbReference type="EMBL" id="BGPR01089910">
    <property type="protein sequence ID" value="GBM17180.1"/>
    <property type="molecule type" value="Genomic_DNA"/>
</dbReference>
<protein>
    <recommendedName>
        <fullName evidence="3">Histone-lysine N-methyltransferase SETMAR</fullName>
    </recommendedName>
</protein>
<keyword evidence="2" id="KW-1185">Reference proteome</keyword>
<dbReference type="AlphaFoldDB" id="A0A4Y2DK29"/>